<dbReference type="GO" id="GO:0008967">
    <property type="term" value="F:phosphoglycolate phosphatase activity"/>
    <property type="evidence" value="ECO:0007669"/>
    <property type="project" value="UniProtKB-UniRule"/>
</dbReference>
<dbReference type="eggNOG" id="COG0546">
    <property type="taxonomic scope" value="Bacteria"/>
</dbReference>
<dbReference type="SFLD" id="SFLDS00003">
    <property type="entry name" value="Haloacid_Dehalogenase"/>
    <property type="match status" value="1"/>
</dbReference>
<dbReference type="CDD" id="cd16417">
    <property type="entry name" value="HAD_PGPase"/>
    <property type="match status" value="1"/>
</dbReference>
<dbReference type="OrthoDB" id="9776368at2"/>
<feature type="binding site" evidence="11">
    <location>
        <position position="15"/>
    </location>
    <ligand>
        <name>Mg(2+)</name>
        <dbReference type="ChEBI" id="CHEBI:18420"/>
    </ligand>
</feature>
<dbReference type="InterPro" id="IPR023214">
    <property type="entry name" value="HAD_sf"/>
</dbReference>
<dbReference type="EC" id="3.1.3.18" evidence="5 11"/>
<evidence type="ECO:0000313" key="12">
    <source>
        <dbReference type="EMBL" id="CEK26018.1"/>
    </source>
</evidence>
<evidence type="ECO:0000256" key="1">
    <source>
        <dbReference type="ARBA" id="ARBA00000830"/>
    </source>
</evidence>
<dbReference type="KEGG" id="yrb:UGYR_11090"/>
<dbReference type="NCBIfam" id="NF009697">
    <property type="entry name" value="PRK13222.1-4"/>
    <property type="match status" value="1"/>
</dbReference>
<dbReference type="InterPro" id="IPR023198">
    <property type="entry name" value="PGP-like_dom2"/>
</dbReference>
<dbReference type="GO" id="GO:0046295">
    <property type="term" value="P:glycolate biosynthetic process"/>
    <property type="evidence" value="ECO:0007669"/>
    <property type="project" value="UniProtKB-UniRule"/>
</dbReference>
<reference evidence="12" key="1">
    <citation type="journal article" date="2015" name="Genome Announc.">
        <title>Complete Genome Sequence of Yersinia ruckeri Strain CSF007-82, Etiologic Agent of Red Mouth Disease in Salmonid Fish.</title>
        <authorList>
            <person name="Nelson M.C."/>
            <person name="LaPatra S.E."/>
            <person name="Welch T.J."/>
            <person name="Graf J."/>
        </authorList>
    </citation>
    <scope>NUCLEOTIDE SEQUENCE</scope>
    <source>
        <strain evidence="12">CSF007-82</strain>
    </source>
</reference>
<keyword evidence="10 11" id="KW-0119">Carbohydrate metabolism</keyword>
<dbReference type="FunFam" id="3.40.50.1000:FF:000022">
    <property type="entry name" value="Phosphoglycolate phosphatase"/>
    <property type="match status" value="1"/>
</dbReference>
<evidence type="ECO:0000256" key="3">
    <source>
        <dbReference type="ARBA" id="ARBA00004818"/>
    </source>
</evidence>
<dbReference type="InterPro" id="IPR006439">
    <property type="entry name" value="HAD-SF_hydro_IA"/>
</dbReference>
<evidence type="ECO:0000256" key="11">
    <source>
        <dbReference type="HAMAP-Rule" id="MF_00495"/>
    </source>
</evidence>
<feature type="binding site" evidence="11">
    <location>
        <position position="13"/>
    </location>
    <ligand>
        <name>Mg(2+)</name>
        <dbReference type="ChEBI" id="CHEBI:18420"/>
    </ligand>
</feature>
<name>A0A085U703_YERRU</name>
<comment type="function">
    <text evidence="11">Specifically catalyzes the dephosphorylation of 2-phosphoglycolate. Is involved in the dissimilation of the intracellular 2-phosphoglycolate formed during the DNA repair of 3'-phosphoglycolate ends, a major class of DNA lesions induced by oxidative stress.</text>
</comment>
<comment type="cofactor">
    <cofactor evidence="11">
        <name>chloride</name>
        <dbReference type="ChEBI" id="CHEBI:17996"/>
    </cofactor>
</comment>
<evidence type="ECO:0000313" key="13">
    <source>
        <dbReference type="EMBL" id="SUQ00583.1"/>
    </source>
</evidence>
<comment type="subunit">
    <text evidence="11">Monomer.</text>
</comment>
<evidence type="ECO:0000256" key="6">
    <source>
        <dbReference type="ARBA" id="ARBA00022723"/>
    </source>
</evidence>
<dbReference type="GeneID" id="66878002"/>
<dbReference type="Proteomes" id="UP000255169">
    <property type="component" value="Unassembled WGS sequence"/>
</dbReference>
<gene>
    <name evidence="13" type="primary">gph</name>
    <name evidence="12" type="ORF">CSF007_1120</name>
    <name evidence="13" type="ORF">NCTC10476_01884</name>
</gene>
<protein>
    <recommendedName>
        <fullName evidence="5 11">Phosphoglycolate phosphatase</fullName>
        <shortName evidence="11">PGP</shortName>
        <shortName evidence="11">PGPase</shortName>
        <ecNumber evidence="5 11">3.1.3.18</ecNumber>
    </recommendedName>
</protein>
<organism evidence="12">
    <name type="scientific">Yersinia ruckeri</name>
    <dbReference type="NCBI Taxonomy" id="29486"/>
    <lineage>
        <taxon>Bacteria</taxon>
        <taxon>Pseudomonadati</taxon>
        <taxon>Pseudomonadota</taxon>
        <taxon>Gammaproteobacteria</taxon>
        <taxon>Enterobacterales</taxon>
        <taxon>Yersiniaceae</taxon>
        <taxon>Yersinia</taxon>
    </lineage>
</organism>
<dbReference type="SUPFAM" id="SSF56784">
    <property type="entry name" value="HAD-like"/>
    <property type="match status" value="1"/>
</dbReference>
<evidence type="ECO:0000256" key="10">
    <source>
        <dbReference type="ARBA" id="ARBA00023277"/>
    </source>
</evidence>
<comment type="pathway">
    <text evidence="3 11">Organic acid metabolism; glycolate biosynthesis; glycolate from 2-phosphoglycolate: step 1/1.</text>
</comment>
<keyword evidence="8 11" id="KW-0460">Magnesium</keyword>
<dbReference type="AlphaFoldDB" id="A0A085U703"/>
<keyword evidence="14" id="KW-1185">Reference proteome</keyword>
<feature type="binding site" evidence="11">
    <location>
        <position position="175"/>
    </location>
    <ligand>
        <name>Mg(2+)</name>
        <dbReference type="ChEBI" id="CHEBI:18420"/>
    </ligand>
</feature>
<dbReference type="NCBIfam" id="TIGR01549">
    <property type="entry name" value="HAD-SF-IA-v1"/>
    <property type="match status" value="1"/>
</dbReference>
<dbReference type="GO" id="GO:0006281">
    <property type="term" value="P:DNA repair"/>
    <property type="evidence" value="ECO:0007669"/>
    <property type="project" value="TreeGrafter"/>
</dbReference>
<dbReference type="PANTHER" id="PTHR43434">
    <property type="entry name" value="PHOSPHOGLYCOLATE PHOSPHATASE"/>
    <property type="match status" value="1"/>
</dbReference>
<dbReference type="GO" id="GO:0005829">
    <property type="term" value="C:cytosol"/>
    <property type="evidence" value="ECO:0007669"/>
    <property type="project" value="TreeGrafter"/>
</dbReference>
<dbReference type="NCBIfam" id="TIGR01449">
    <property type="entry name" value="PGP_bact"/>
    <property type="match status" value="1"/>
</dbReference>
<accession>A0A085U703</accession>
<dbReference type="PRINTS" id="PR00413">
    <property type="entry name" value="HADHALOGNASE"/>
</dbReference>
<comment type="similarity">
    <text evidence="4 11">Belongs to the HAD-like hydrolase superfamily. CbbY/CbbZ/Gph/YieH family.</text>
</comment>
<evidence type="ECO:0000256" key="2">
    <source>
        <dbReference type="ARBA" id="ARBA00001946"/>
    </source>
</evidence>
<dbReference type="Gene3D" id="1.10.150.240">
    <property type="entry name" value="Putative phosphatase, domain 2"/>
    <property type="match status" value="1"/>
</dbReference>
<dbReference type="SFLD" id="SFLDG01129">
    <property type="entry name" value="C1.5:_HAD__Beta-PGM__Phosphata"/>
    <property type="match status" value="1"/>
</dbReference>
<keyword evidence="6 11" id="KW-0479">Metal-binding</keyword>
<dbReference type="InterPro" id="IPR036412">
    <property type="entry name" value="HAD-like_sf"/>
</dbReference>
<dbReference type="PANTHER" id="PTHR43434:SF1">
    <property type="entry name" value="PHOSPHOGLYCOLATE PHOSPHATASE"/>
    <property type="match status" value="1"/>
</dbReference>
<proteinExistence type="inferred from homology"/>
<evidence type="ECO:0000256" key="4">
    <source>
        <dbReference type="ARBA" id="ARBA00006171"/>
    </source>
</evidence>
<dbReference type="EMBL" id="UHJG01000001">
    <property type="protein sequence ID" value="SUQ00583.1"/>
    <property type="molecule type" value="Genomic_DNA"/>
</dbReference>
<feature type="active site" description="Nucleophile" evidence="11">
    <location>
        <position position="13"/>
    </location>
</feature>
<dbReference type="InterPro" id="IPR050155">
    <property type="entry name" value="HAD-like_hydrolase_sf"/>
</dbReference>
<keyword evidence="9 11" id="KW-0868">Chloride</keyword>
<dbReference type="HAMAP" id="MF_00495">
    <property type="entry name" value="GPH_hydrolase_bact"/>
    <property type="match status" value="1"/>
</dbReference>
<dbReference type="SFLD" id="SFLDG01135">
    <property type="entry name" value="C1.5.6:_HAD__Beta-PGM__Phospha"/>
    <property type="match status" value="1"/>
</dbReference>
<evidence type="ECO:0000256" key="9">
    <source>
        <dbReference type="ARBA" id="ARBA00023214"/>
    </source>
</evidence>
<evidence type="ECO:0000313" key="14">
    <source>
        <dbReference type="Proteomes" id="UP000255169"/>
    </source>
</evidence>
<dbReference type="UniPathway" id="UPA00865">
    <property type="reaction ID" value="UER00834"/>
</dbReference>
<sequence length="232" mass="24930">MAEFNAIRGLAFDLDGTLVDSVPGLSSAMDMALEHQRLPRAGQTRVSTWIGNGADVLVERALRWAGVEPQPELCRQTRELFDGYYAQTVERGSQLFPQVKDTLAQLAAAGLPMGLITNKPTPFVAPLLASLGIADYFSLVIGGDDVIEKKPHPAPLYLMLGKMGLRASELLFVGDSRNDIMAAQAAGCPCVGLTYGYNYGESIAESHPDCVLTHFADLLPAIGLPSLKNQEV</sequence>
<dbReference type="GO" id="GO:0005975">
    <property type="term" value="P:carbohydrate metabolic process"/>
    <property type="evidence" value="ECO:0007669"/>
    <property type="project" value="InterPro"/>
</dbReference>
<dbReference type="EMBL" id="LN681231">
    <property type="protein sequence ID" value="CEK26018.1"/>
    <property type="molecule type" value="Genomic_DNA"/>
</dbReference>
<comment type="cofactor">
    <cofactor evidence="2 11">
        <name>Mg(2+)</name>
        <dbReference type="ChEBI" id="CHEBI:18420"/>
    </cofactor>
</comment>
<evidence type="ECO:0000256" key="7">
    <source>
        <dbReference type="ARBA" id="ARBA00022801"/>
    </source>
</evidence>
<dbReference type="Pfam" id="PF13419">
    <property type="entry name" value="HAD_2"/>
    <property type="match status" value="1"/>
</dbReference>
<dbReference type="NCBIfam" id="NF009695">
    <property type="entry name" value="PRK13222.1-2"/>
    <property type="match status" value="1"/>
</dbReference>
<dbReference type="RefSeq" id="WP_038242834.1">
    <property type="nucleotide sequence ID" value="NZ_CABIHT010000031.1"/>
</dbReference>
<dbReference type="InterPro" id="IPR037512">
    <property type="entry name" value="PGPase_prok"/>
</dbReference>
<dbReference type="STRING" id="29486.UGYR_11090"/>
<dbReference type="NCBIfam" id="TIGR01509">
    <property type="entry name" value="HAD-SF-IA-v3"/>
    <property type="match status" value="1"/>
</dbReference>
<comment type="catalytic activity">
    <reaction evidence="1 11">
        <text>2-phosphoglycolate + H2O = glycolate + phosphate</text>
        <dbReference type="Rhea" id="RHEA:14369"/>
        <dbReference type="ChEBI" id="CHEBI:15377"/>
        <dbReference type="ChEBI" id="CHEBI:29805"/>
        <dbReference type="ChEBI" id="CHEBI:43474"/>
        <dbReference type="ChEBI" id="CHEBI:58033"/>
        <dbReference type="EC" id="3.1.3.18"/>
    </reaction>
</comment>
<evidence type="ECO:0000256" key="5">
    <source>
        <dbReference type="ARBA" id="ARBA00013078"/>
    </source>
</evidence>
<evidence type="ECO:0000256" key="8">
    <source>
        <dbReference type="ARBA" id="ARBA00022842"/>
    </source>
</evidence>
<dbReference type="Gene3D" id="3.40.50.1000">
    <property type="entry name" value="HAD superfamily/HAD-like"/>
    <property type="match status" value="1"/>
</dbReference>
<dbReference type="GO" id="GO:0046872">
    <property type="term" value="F:metal ion binding"/>
    <property type="evidence" value="ECO:0007669"/>
    <property type="project" value="UniProtKB-KW"/>
</dbReference>
<dbReference type="PATRIC" id="fig|29486.44.peg.1762"/>
<dbReference type="InterPro" id="IPR041492">
    <property type="entry name" value="HAD_2"/>
</dbReference>
<reference evidence="13 14" key="2">
    <citation type="submission" date="2018-06" db="EMBL/GenBank/DDBJ databases">
        <authorList>
            <consortium name="Pathogen Informatics"/>
            <person name="Doyle S."/>
        </authorList>
    </citation>
    <scope>NUCLEOTIDE SEQUENCE [LARGE SCALE GENOMIC DNA]</scope>
    <source>
        <strain evidence="13 14">NCTC10476</strain>
    </source>
</reference>
<keyword evidence="7 11" id="KW-0378">Hydrolase</keyword>